<dbReference type="Pfam" id="PF04801">
    <property type="entry name" value="RPC5"/>
    <property type="match status" value="1"/>
</dbReference>
<accession>A0A286URB6</accession>
<evidence type="ECO:0000313" key="3">
    <source>
        <dbReference type="Proteomes" id="UP000217199"/>
    </source>
</evidence>
<feature type="compositionally biased region" description="Basic and acidic residues" evidence="1">
    <location>
        <begin position="189"/>
        <end position="213"/>
    </location>
</feature>
<proteinExistence type="predicted"/>
<comment type="caution">
    <text evidence="2">The sequence shown here is derived from an EMBL/GenBank/DDBJ whole genome shotgun (WGS) entry which is preliminary data.</text>
</comment>
<dbReference type="FunCoup" id="A0A286URB6">
    <property type="interactions" value="35"/>
</dbReference>
<dbReference type="InParanoid" id="A0A286URB6"/>
<dbReference type="PANTHER" id="PTHR12069">
    <property type="entry name" value="DNA-DIRECTED RNA POLYMERASES III 80 KDA POLYPEPTIDE RNA POLYMERASE III SUBUNIT 5"/>
    <property type="match status" value="1"/>
</dbReference>
<feature type="region of interest" description="Disordered" evidence="1">
    <location>
        <begin position="161"/>
        <end position="227"/>
    </location>
</feature>
<reference evidence="2 3" key="1">
    <citation type="journal article" date="2017" name="Mol. Ecol.">
        <title>Comparative and population genomic landscape of Phellinus noxius: A hypervariable fungus causing root rot in trees.</title>
        <authorList>
            <person name="Chung C.L."/>
            <person name="Lee T.J."/>
            <person name="Akiba M."/>
            <person name="Lee H.H."/>
            <person name="Kuo T.H."/>
            <person name="Liu D."/>
            <person name="Ke H.M."/>
            <person name="Yokoi T."/>
            <person name="Roa M.B."/>
            <person name="Lu M.J."/>
            <person name="Chang Y.Y."/>
            <person name="Ann P.J."/>
            <person name="Tsai J.N."/>
            <person name="Chen C.Y."/>
            <person name="Tzean S.S."/>
            <person name="Ota Y."/>
            <person name="Hattori T."/>
            <person name="Sahashi N."/>
            <person name="Liou R.F."/>
            <person name="Kikuchi T."/>
            <person name="Tsai I.J."/>
        </authorList>
    </citation>
    <scope>NUCLEOTIDE SEQUENCE [LARGE SCALE GENOMIC DNA]</scope>
    <source>
        <strain evidence="2 3">FFPRI411160</strain>
    </source>
</reference>
<dbReference type="GO" id="GO:0005666">
    <property type="term" value="C:RNA polymerase III complex"/>
    <property type="evidence" value="ECO:0007669"/>
    <property type="project" value="TreeGrafter"/>
</dbReference>
<dbReference type="GO" id="GO:0042797">
    <property type="term" value="P:tRNA transcription by RNA polymerase III"/>
    <property type="evidence" value="ECO:0007669"/>
    <property type="project" value="TreeGrafter"/>
</dbReference>
<keyword evidence="3" id="KW-1185">Reference proteome</keyword>
<name>A0A286URB6_9AGAM</name>
<feature type="compositionally biased region" description="Acidic residues" evidence="1">
    <location>
        <begin position="167"/>
        <end position="182"/>
    </location>
</feature>
<gene>
    <name evidence="2" type="ORF">PNOK_0197200</name>
</gene>
<feature type="compositionally biased region" description="Low complexity" evidence="1">
    <location>
        <begin position="214"/>
        <end position="225"/>
    </location>
</feature>
<evidence type="ECO:0000256" key="1">
    <source>
        <dbReference type="SAM" id="MobiDB-lite"/>
    </source>
</evidence>
<dbReference type="STRING" id="2282107.A0A286URB6"/>
<sequence>MSQPEDDPIISVLPIHLSTSLAPNLHLHQFPLLTRPLQVPPSAAQSGKKIRSRLKPKAARLEVHVPVDTRQEVWNKERAQELGQARIIDDAEKDPISRENKNPNMDPRLTEVRMRSEQIPSKGAYMLGIVRDGHLHLHPISQTHQFRPTLTYMDVFHRKNRRRANGDDDSDSDDGPPPDPDDPNPPAQVKKEPKAAGEAKEVTVSLRKTDDKGMGAQSSSSGMSAVRREMMQAIREEEDEPWQELKYCDGESEESSEAFNSVFSRSEQRLSCRSDLTTLLKSIPGL</sequence>
<evidence type="ECO:0008006" key="4">
    <source>
        <dbReference type="Google" id="ProtNLM"/>
    </source>
</evidence>
<dbReference type="InterPro" id="IPR006886">
    <property type="entry name" value="RNA_pol_III_Rpc5"/>
</dbReference>
<dbReference type="EMBL" id="NBII01000002">
    <property type="protein sequence ID" value="PAV22015.1"/>
    <property type="molecule type" value="Genomic_DNA"/>
</dbReference>
<protein>
    <recommendedName>
        <fullName evidence="4">Dna-directed rna polymerase iii subunit rpc5</fullName>
    </recommendedName>
</protein>
<dbReference type="Proteomes" id="UP000217199">
    <property type="component" value="Unassembled WGS sequence"/>
</dbReference>
<dbReference type="AlphaFoldDB" id="A0A286URB6"/>
<evidence type="ECO:0000313" key="2">
    <source>
        <dbReference type="EMBL" id="PAV22015.1"/>
    </source>
</evidence>
<dbReference type="PANTHER" id="PTHR12069:SF0">
    <property type="entry name" value="DNA-DIRECTED RNA POLYMERASE III SUBUNIT RPC5"/>
    <property type="match status" value="1"/>
</dbReference>
<organism evidence="2 3">
    <name type="scientific">Pyrrhoderma noxium</name>
    <dbReference type="NCBI Taxonomy" id="2282107"/>
    <lineage>
        <taxon>Eukaryota</taxon>
        <taxon>Fungi</taxon>
        <taxon>Dikarya</taxon>
        <taxon>Basidiomycota</taxon>
        <taxon>Agaricomycotina</taxon>
        <taxon>Agaricomycetes</taxon>
        <taxon>Hymenochaetales</taxon>
        <taxon>Hymenochaetaceae</taxon>
        <taxon>Pyrrhoderma</taxon>
    </lineage>
</organism>
<dbReference type="OrthoDB" id="340681at2759"/>